<dbReference type="RefSeq" id="XP_049180917.1">
    <property type="nucleotide sequence ID" value="XM_049323193.1"/>
</dbReference>
<dbReference type="InterPro" id="IPR015422">
    <property type="entry name" value="PyrdxlP-dep_Trfase_small"/>
</dbReference>
<dbReference type="Proteomes" id="UP001202479">
    <property type="component" value="Unassembled WGS sequence"/>
</dbReference>
<dbReference type="Gene3D" id="3.90.1150.10">
    <property type="entry name" value="Aspartate Aminotransferase, domain 1"/>
    <property type="match status" value="1"/>
</dbReference>
<dbReference type="PANTHER" id="PTHR42858:SF1">
    <property type="entry name" value="LD15494P"/>
    <property type="match status" value="1"/>
</dbReference>
<gene>
    <name evidence="3" type="ORF">KGF56_002010</name>
</gene>
<accession>A0AAI9SXY8</accession>
<dbReference type="InterPro" id="IPR004839">
    <property type="entry name" value="Aminotransferase_I/II_large"/>
</dbReference>
<sequence>MSINFFKGHPTRSLLPAKEIAHSYNKVLLESNYLAYDTDYDNQHPLAYGTDPGNLEVRDVIASWVNKKFNIHSTRGDLINLTSGASYGIANLLTSVTSLAITRRAFIVTPTYFLINNAFVDVGLGDRLTAINETAGDEYEIDLNALEKELIKYSSDLEQISENMTITNDPRGERKLYSFVLYLVPTFSNPGGTTYSLKTRLKLLELARKFDLLIISDDVYEYLDYSNDDDGAVTSVHVPIPKISQLDQQTVRNKYGNSISNATFSKIIAPGLRCGWQESATPALVQQLSVTGANKSGGTPAQLATLVVAEMIKTGELDTIIENFVSVYKERAHVLKLCVEKYLPENTKVYGGDGGYFFWIELPHNVDNQSVIHELAKKGVILAGGENFEVYGDKRGWGDHCVRLSISYLTTDEIQRGIKQWGETITEVGKLTKS</sequence>
<evidence type="ECO:0000313" key="3">
    <source>
        <dbReference type="EMBL" id="KAI3405172.2"/>
    </source>
</evidence>
<dbReference type="SUPFAM" id="SSF53383">
    <property type="entry name" value="PLP-dependent transferases"/>
    <property type="match status" value="1"/>
</dbReference>
<dbReference type="GO" id="GO:0030170">
    <property type="term" value="F:pyridoxal phosphate binding"/>
    <property type="evidence" value="ECO:0007669"/>
    <property type="project" value="InterPro"/>
</dbReference>
<dbReference type="EMBL" id="JAHUZD010000060">
    <property type="protein sequence ID" value="KAI3405172.2"/>
    <property type="molecule type" value="Genomic_DNA"/>
</dbReference>
<name>A0AAI9SXY8_9ASCO</name>
<dbReference type="InterPro" id="IPR015424">
    <property type="entry name" value="PyrdxlP-dep_Trfase"/>
</dbReference>
<feature type="domain" description="Aminotransferase class I/classII large" evidence="2">
    <location>
        <begin position="43"/>
        <end position="418"/>
    </location>
</feature>
<dbReference type="Pfam" id="PF00155">
    <property type="entry name" value="Aminotran_1_2"/>
    <property type="match status" value="1"/>
</dbReference>
<reference evidence="3" key="1">
    <citation type="journal article" date="2022" name="DNA Res.">
        <title>Genome analysis of five recently described species of the CUG-Ser clade uncovers Candida theae as a new hybrid lineage with pathogenic potential in the Candida parapsilosis species complex.</title>
        <authorList>
            <person name="Mixao V."/>
            <person name="Del Olmo V."/>
            <person name="Hegedusova E."/>
            <person name="Saus E."/>
            <person name="Pryszcz L."/>
            <person name="Cillingova A."/>
            <person name="Nosek J."/>
            <person name="Gabaldon T."/>
        </authorList>
    </citation>
    <scope>NUCLEOTIDE SEQUENCE</scope>
    <source>
        <strain evidence="3">CBS 10844</strain>
    </source>
</reference>
<dbReference type="GO" id="GO:0047536">
    <property type="term" value="F:2-aminoadipate transaminase activity"/>
    <property type="evidence" value="ECO:0007669"/>
    <property type="project" value="TreeGrafter"/>
</dbReference>
<dbReference type="CDD" id="cd00609">
    <property type="entry name" value="AAT_like"/>
    <property type="match status" value="1"/>
</dbReference>
<protein>
    <submittedName>
        <fullName evidence="3">YEY2</fullName>
    </submittedName>
</protein>
<keyword evidence="4" id="KW-1185">Reference proteome</keyword>
<dbReference type="PANTHER" id="PTHR42858">
    <property type="entry name" value="AMINOTRANSFERASE"/>
    <property type="match status" value="1"/>
</dbReference>
<evidence type="ECO:0000256" key="1">
    <source>
        <dbReference type="SAM" id="Coils"/>
    </source>
</evidence>
<dbReference type="Gene3D" id="3.40.640.10">
    <property type="entry name" value="Type I PLP-dependent aspartate aminotransferase-like (Major domain)"/>
    <property type="match status" value="1"/>
</dbReference>
<dbReference type="FunFam" id="3.40.640.10:FF:000080">
    <property type="entry name" value="Aminotransferase, putative"/>
    <property type="match status" value="1"/>
</dbReference>
<evidence type="ECO:0000259" key="2">
    <source>
        <dbReference type="Pfam" id="PF00155"/>
    </source>
</evidence>
<proteinExistence type="predicted"/>
<dbReference type="AlphaFoldDB" id="A0AAI9SXY8"/>
<organism evidence="3 4">
    <name type="scientific">Candida oxycetoniae</name>
    <dbReference type="NCBI Taxonomy" id="497107"/>
    <lineage>
        <taxon>Eukaryota</taxon>
        <taxon>Fungi</taxon>
        <taxon>Dikarya</taxon>
        <taxon>Ascomycota</taxon>
        <taxon>Saccharomycotina</taxon>
        <taxon>Pichiomycetes</taxon>
        <taxon>Debaryomycetaceae</taxon>
        <taxon>Candida/Lodderomyces clade</taxon>
        <taxon>Candida</taxon>
    </lineage>
</organism>
<dbReference type="InterPro" id="IPR015421">
    <property type="entry name" value="PyrdxlP-dep_Trfase_major"/>
</dbReference>
<feature type="coiled-coil region" evidence="1">
    <location>
        <begin position="136"/>
        <end position="163"/>
    </location>
</feature>
<comment type="caution">
    <text evidence="3">The sequence shown here is derived from an EMBL/GenBank/DDBJ whole genome shotgun (WGS) entry which is preliminary data.</text>
</comment>
<dbReference type="GeneID" id="73379627"/>
<keyword evidence="1" id="KW-0175">Coiled coil</keyword>
<evidence type="ECO:0000313" key="4">
    <source>
        <dbReference type="Proteomes" id="UP001202479"/>
    </source>
</evidence>